<proteinExistence type="predicted"/>
<organism evidence="2 3">
    <name type="scientific">Mesorhizobium plurifarium</name>
    <dbReference type="NCBI Taxonomy" id="69974"/>
    <lineage>
        <taxon>Bacteria</taxon>
        <taxon>Pseudomonadati</taxon>
        <taxon>Pseudomonadota</taxon>
        <taxon>Alphaproteobacteria</taxon>
        <taxon>Hyphomicrobiales</taxon>
        <taxon>Phyllobacteriaceae</taxon>
        <taxon>Mesorhizobium</taxon>
    </lineage>
</organism>
<name>A0A090DFZ1_MESPL</name>
<evidence type="ECO:0000313" key="2">
    <source>
        <dbReference type="EMBL" id="CDX12481.1"/>
    </source>
</evidence>
<dbReference type="AlphaFoldDB" id="A0A090DFZ1"/>
<gene>
    <name evidence="2" type="ORF">MPLDJ20_10034</name>
</gene>
<evidence type="ECO:0000313" key="3">
    <source>
        <dbReference type="Proteomes" id="UP000046373"/>
    </source>
</evidence>
<accession>A0A090DFZ1</accession>
<sequence length="68" mass="7615">MVTHEQEPNGGPVALRDPVYERAIGFGRRIHGRSSRLAPRSSVADRSKKVHPPPRIFPRLTEERGGCQ</sequence>
<evidence type="ECO:0000256" key="1">
    <source>
        <dbReference type="SAM" id="MobiDB-lite"/>
    </source>
</evidence>
<dbReference type="EMBL" id="CCNB01000001">
    <property type="protein sequence ID" value="CDX12481.1"/>
    <property type="molecule type" value="Genomic_DNA"/>
</dbReference>
<protein>
    <submittedName>
        <fullName evidence="2">Uncharacterized protein</fullName>
    </submittedName>
</protein>
<feature type="region of interest" description="Disordered" evidence="1">
    <location>
        <begin position="31"/>
        <end position="68"/>
    </location>
</feature>
<reference evidence="2 3" key="1">
    <citation type="submission" date="2014-08" db="EMBL/GenBank/DDBJ databases">
        <authorList>
            <person name="Moulin Lionel"/>
        </authorList>
    </citation>
    <scope>NUCLEOTIDE SEQUENCE [LARGE SCALE GENOMIC DNA]</scope>
</reference>
<dbReference type="Proteomes" id="UP000046373">
    <property type="component" value="Unassembled WGS sequence"/>
</dbReference>